<dbReference type="CDD" id="cd11709">
    <property type="entry name" value="SPRY"/>
    <property type="match status" value="1"/>
</dbReference>
<dbReference type="Pfam" id="PF04419">
    <property type="entry name" value="SERF-like_N"/>
    <property type="match status" value="1"/>
</dbReference>
<dbReference type="AlphaFoldDB" id="A0A7S0NTJ2"/>
<dbReference type="SMART" id="SM00449">
    <property type="entry name" value="SPRY"/>
    <property type="match status" value="1"/>
</dbReference>
<dbReference type="Pfam" id="PF00622">
    <property type="entry name" value="SPRY"/>
    <property type="match status" value="1"/>
</dbReference>
<dbReference type="PANTHER" id="PTHR13363:SF5">
    <property type="entry name" value="E3 UBIQUITIN-PROTEIN LIGASE RNF123"/>
    <property type="match status" value="1"/>
</dbReference>
<dbReference type="PANTHER" id="PTHR13363">
    <property type="entry name" value="RING FINGER AND SRY DOMAIN-CONTAINING"/>
    <property type="match status" value="1"/>
</dbReference>
<dbReference type="SUPFAM" id="SSF49899">
    <property type="entry name" value="Concanavalin A-like lectins/glucanases"/>
    <property type="match status" value="1"/>
</dbReference>
<dbReference type="GO" id="GO:0005737">
    <property type="term" value="C:cytoplasm"/>
    <property type="evidence" value="ECO:0007669"/>
    <property type="project" value="TreeGrafter"/>
</dbReference>
<gene>
    <name evidence="6" type="ORF">CLEP1334_LOCUS7496</name>
</gene>
<feature type="region of interest" description="Disordered" evidence="4">
    <location>
        <begin position="190"/>
        <end position="209"/>
    </location>
</feature>
<evidence type="ECO:0000256" key="2">
    <source>
        <dbReference type="ARBA" id="ARBA00022771"/>
    </source>
</evidence>
<dbReference type="EMBL" id="HBER01014926">
    <property type="protein sequence ID" value="CAD8532244.1"/>
    <property type="molecule type" value="Transcribed_RNA"/>
</dbReference>
<feature type="compositionally biased region" description="Basic and acidic residues" evidence="4">
    <location>
        <begin position="132"/>
        <end position="142"/>
    </location>
</feature>
<organism evidence="6">
    <name type="scientific">Calcidiscus leptoporus</name>
    <dbReference type="NCBI Taxonomy" id="127549"/>
    <lineage>
        <taxon>Eukaryota</taxon>
        <taxon>Haptista</taxon>
        <taxon>Haptophyta</taxon>
        <taxon>Prymnesiophyceae</taxon>
        <taxon>Coccolithales</taxon>
        <taxon>Calcidiscaceae</taxon>
        <taxon>Calcidiscus</taxon>
    </lineage>
</organism>
<feature type="region of interest" description="Disordered" evidence="4">
    <location>
        <begin position="1"/>
        <end position="38"/>
    </location>
</feature>
<evidence type="ECO:0000256" key="4">
    <source>
        <dbReference type="SAM" id="MobiDB-lite"/>
    </source>
</evidence>
<evidence type="ECO:0000256" key="1">
    <source>
        <dbReference type="ARBA" id="ARBA00022723"/>
    </source>
</evidence>
<accession>A0A7S0NTJ2</accession>
<reference evidence="6" key="1">
    <citation type="submission" date="2021-01" db="EMBL/GenBank/DDBJ databases">
        <authorList>
            <person name="Corre E."/>
            <person name="Pelletier E."/>
            <person name="Niang G."/>
            <person name="Scheremetjew M."/>
            <person name="Finn R."/>
            <person name="Kale V."/>
            <person name="Holt S."/>
            <person name="Cochrane G."/>
            <person name="Meng A."/>
            <person name="Brown T."/>
            <person name="Cohen L."/>
        </authorList>
    </citation>
    <scope>NUCLEOTIDE SEQUENCE</scope>
    <source>
        <strain evidence="6">RCC1130</strain>
    </source>
</reference>
<dbReference type="InterPro" id="IPR003877">
    <property type="entry name" value="SPRY_dom"/>
</dbReference>
<sequence>MARGLSREQSQQKNVKATAAANKGNQEGLSATARAERDAKVMQEKAAKKAAEKEAKIAAGNADQVKAEEAAKAAKKAAKKDAAAMNTQAAKAALNSGALDVGNRELKVKVVGEAGSSSSSSRPVSAAPKTKLTAEEKRKKAAEAAMKAAMEGAPPPKKEKKKKKDKAEDDEDDKWSELATEVAKVHVEAGETAATEPSAKAEPAAEDGPTEENEAAIAAEAVALEEQRACGGPVFRRLRGEPGLCASFAPTERQLCFREFCTYGAPELVVSEGTAYYEVVIGEALENPQVGFATTEFETGVDMYDGDGVGDCANSWGIDGTRHMRWHEGEEEYDFEWAAGDVIGLAADLARGQMAVSKNGSWSAAGCGALFTDGALKSGVYPVVSGEGGSIKVRLDGEFDFGPPCASVWATE</sequence>
<dbReference type="InterPro" id="IPR007513">
    <property type="entry name" value="SERF-like_N"/>
</dbReference>
<feature type="domain" description="B30.2/SPRY" evidence="5">
    <location>
        <begin position="183"/>
        <end position="402"/>
    </location>
</feature>
<feature type="compositionally biased region" description="Low complexity" evidence="4">
    <location>
        <begin position="143"/>
        <end position="152"/>
    </location>
</feature>
<dbReference type="GO" id="GO:0008270">
    <property type="term" value="F:zinc ion binding"/>
    <property type="evidence" value="ECO:0007669"/>
    <property type="project" value="UniProtKB-KW"/>
</dbReference>
<dbReference type="GO" id="GO:0004842">
    <property type="term" value="F:ubiquitin-protein transferase activity"/>
    <property type="evidence" value="ECO:0007669"/>
    <property type="project" value="InterPro"/>
</dbReference>
<dbReference type="GO" id="GO:0051603">
    <property type="term" value="P:proteolysis involved in protein catabolic process"/>
    <property type="evidence" value="ECO:0007669"/>
    <property type="project" value="TreeGrafter"/>
</dbReference>
<name>A0A7S0NTJ2_9EUKA</name>
<dbReference type="InterPro" id="IPR045129">
    <property type="entry name" value="RNF123/RKP/RSPRY1"/>
</dbReference>
<dbReference type="Gene3D" id="2.60.120.920">
    <property type="match status" value="1"/>
</dbReference>
<evidence type="ECO:0000313" key="6">
    <source>
        <dbReference type="EMBL" id="CAD8532244.1"/>
    </source>
</evidence>
<proteinExistence type="predicted"/>
<dbReference type="PROSITE" id="PS50188">
    <property type="entry name" value="B302_SPRY"/>
    <property type="match status" value="1"/>
</dbReference>
<feature type="region of interest" description="Disordered" evidence="4">
    <location>
        <begin position="111"/>
        <end position="175"/>
    </location>
</feature>
<keyword evidence="1" id="KW-0479">Metal-binding</keyword>
<keyword evidence="2" id="KW-0863">Zinc-finger</keyword>
<evidence type="ECO:0000256" key="3">
    <source>
        <dbReference type="ARBA" id="ARBA00022833"/>
    </source>
</evidence>
<dbReference type="InterPro" id="IPR013320">
    <property type="entry name" value="ConA-like_dom_sf"/>
</dbReference>
<protein>
    <recommendedName>
        <fullName evidence="5">B30.2/SPRY domain-containing protein</fullName>
    </recommendedName>
</protein>
<dbReference type="InterPro" id="IPR043136">
    <property type="entry name" value="B30.2/SPRY_sf"/>
</dbReference>
<evidence type="ECO:0000259" key="5">
    <source>
        <dbReference type="PROSITE" id="PS50188"/>
    </source>
</evidence>
<dbReference type="InterPro" id="IPR001870">
    <property type="entry name" value="B30.2/SPRY"/>
</dbReference>
<feature type="region of interest" description="Disordered" evidence="4">
    <location>
        <begin position="57"/>
        <end position="90"/>
    </location>
</feature>
<keyword evidence="3" id="KW-0862">Zinc</keyword>